<keyword evidence="3" id="KW-1185">Reference proteome</keyword>
<keyword evidence="1" id="KW-0812">Transmembrane</keyword>
<evidence type="ECO:0000256" key="1">
    <source>
        <dbReference type="SAM" id="Phobius"/>
    </source>
</evidence>
<dbReference type="STRING" id="204669.Acid345_0129"/>
<feature type="transmembrane region" description="Helical" evidence="1">
    <location>
        <begin position="101"/>
        <end position="124"/>
    </location>
</feature>
<dbReference type="OrthoDB" id="4937429at2"/>
<keyword evidence="1" id="KW-1133">Transmembrane helix</keyword>
<keyword evidence="1" id="KW-0472">Membrane</keyword>
<dbReference type="HOGENOM" id="CLU_1218468_0_0_0"/>
<dbReference type="Proteomes" id="UP000002432">
    <property type="component" value="Chromosome"/>
</dbReference>
<feature type="transmembrane region" description="Helical" evidence="1">
    <location>
        <begin position="12"/>
        <end position="32"/>
    </location>
</feature>
<gene>
    <name evidence="2" type="ordered locus">Acid345_0129</name>
</gene>
<accession>Q1IVG6</accession>
<dbReference type="KEGG" id="aba:Acid345_0129"/>
<name>Q1IVG6_KORVE</name>
<feature type="transmembrane region" description="Helical" evidence="1">
    <location>
        <begin position="72"/>
        <end position="89"/>
    </location>
</feature>
<dbReference type="AlphaFoldDB" id="Q1IVG6"/>
<feature type="transmembrane region" description="Helical" evidence="1">
    <location>
        <begin position="152"/>
        <end position="171"/>
    </location>
</feature>
<reference evidence="2 3" key="1">
    <citation type="journal article" date="2009" name="Appl. Environ. Microbiol.">
        <title>Three genomes from the phylum Acidobacteria provide insight into the lifestyles of these microorganisms in soils.</title>
        <authorList>
            <person name="Ward N.L."/>
            <person name="Challacombe J.F."/>
            <person name="Janssen P.H."/>
            <person name="Henrissat B."/>
            <person name="Coutinho P.M."/>
            <person name="Wu M."/>
            <person name="Xie G."/>
            <person name="Haft D.H."/>
            <person name="Sait M."/>
            <person name="Badger J."/>
            <person name="Barabote R.D."/>
            <person name="Bradley B."/>
            <person name="Brettin T.S."/>
            <person name="Brinkac L.M."/>
            <person name="Bruce D."/>
            <person name="Creasy T."/>
            <person name="Daugherty S.C."/>
            <person name="Davidsen T.M."/>
            <person name="DeBoy R.T."/>
            <person name="Detter J.C."/>
            <person name="Dodson R.J."/>
            <person name="Durkin A.S."/>
            <person name="Ganapathy A."/>
            <person name="Gwinn-Giglio M."/>
            <person name="Han C.S."/>
            <person name="Khouri H."/>
            <person name="Kiss H."/>
            <person name="Kothari S.P."/>
            <person name="Madupu R."/>
            <person name="Nelson K.E."/>
            <person name="Nelson W.C."/>
            <person name="Paulsen I."/>
            <person name="Penn K."/>
            <person name="Ren Q."/>
            <person name="Rosovitz M.J."/>
            <person name="Selengut J.D."/>
            <person name="Shrivastava S."/>
            <person name="Sullivan S.A."/>
            <person name="Tapia R."/>
            <person name="Thompson L.S."/>
            <person name="Watkins K.L."/>
            <person name="Yang Q."/>
            <person name="Yu C."/>
            <person name="Zafar N."/>
            <person name="Zhou L."/>
            <person name="Kuske C.R."/>
        </authorList>
    </citation>
    <scope>NUCLEOTIDE SEQUENCE [LARGE SCALE GENOMIC DNA]</scope>
    <source>
        <strain evidence="2 3">Ellin345</strain>
    </source>
</reference>
<organism evidence="2 3">
    <name type="scientific">Koribacter versatilis (strain Ellin345)</name>
    <dbReference type="NCBI Taxonomy" id="204669"/>
    <lineage>
        <taxon>Bacteria</taxon>
        <taxon>Pseudomonadati</taxon>
        <taxon>Acidobacteriota</taxon>
        <taxon>Terriglobia</taxon>
        <taxon>Terriglobales</taxon>
        <taxon>Candidatus Korobacteraceae</taxon>
        <taxon>Candidatus Korobacter</taxon>
    </lineage>
</organism>
<evidence type="ECO:0000313" key="2">
    <source>
        <dbReference type="EMBL" id="ABF39134.1"/>
    </source>
</evidence>
<evidence type="ECO:0000313" key="3">
    <source>
        <dbReference type="Proteomes" id="UP000002432"/>
    </source>
</evidence>
<dbReference type="EnsemblBacteria" id="ABF39134">
    <property type="protein sequence ID" value="ABF39134"/>
    <property type="gene ID" value="Acid345_0129"/>
</dbReference>
<dbReference type="RefSeq" id="WP_011520936.1">
    <property type="nucleotide sequence ID" value="NC_008009.1"/>
</dbReference>
<dbReference type="EMBL" id="CP000360">
    <property type="protein sequence ID" value="ABF39134.1"/>
    <property type="molecule type" value="Genomic_DNA"/>
</dbReference>
<sequence>MTTTTNDPIRRILAVALFAFPCLFVLVFLMHFHHGADFFHFHLHYVPRDPARVVAALVAAQNRWPMVHDPHILGYLSLPLIQLCAFALYTVGRTRRPMASALAMMTTVTGTIYLGGVFGMWTAFYRGLGNVDPSQTQGAIATFTAMTANQGAFLMTTTLAKLAMIGLGAQALTLIGRIPAWAVACIVAGAVLFLLFWDLDNWMTIGTLLMCAGFVPVRRALLAEEPA</sequence>
<feature type="transmembrane region" description="Helical" evidence="1">
    <location>
        <begin position="178"/>
        <end position="196"/>
    </location>
</feature>
<proteinExistence type="predicted"/>
<protein>
    <submittedName>
        <fullName evidence="2">Uncharacterized protein</fullName>
    </submittedName>
</protein>